<name>A0A3S1AXH0_9BACT</name>
<accession>A0A3S1AXH0</accession>
<evidence type="ECO:0000313" key="1">
    <source>
        <dbReference type="EMBL" id="NSL86128.1"/>
    </source>
</evidence>
<comment type="caution">
    <text evidence="1">The sequence shown here is derived from an EMBL/GenBank/DDBJ whole genome shotgun (WGS) entry which is preliminary data.</text>
</comment>
<evidence type="ECO:0000313" key="2">
    <source>
        <dbReference type="Proteomes" id="UP000281028"/>
    </source>
</evidence>
<keyword evidence="2" id="KW-1185">Reference proteome</keyword>
<sequence length="234" mass="26681">MDQEKIALLREQTPVGIRHAITLLERTGGNVSAARELFEAAQIQTVAGKAGVPPEMAARHLQLHGFDIPAALQSIDRERYTVTELILRKHAHKPEEAVSLVLLALEKAYSFRKEYWIQPAHVADLNEWPRAVALVYEWISCKDYEGFDTALHMYPELMATLLQTTLELEEGADLIRRAHMRVLQLDEQYRLHGRPEVMYGDPELDACEKTFHALCPVIMEKLYALIQTHVTSFP</sequence>
<protein>
    <submittedName>
        <fullName evidence="1">Uncharacterized protein</fullName>
    </submittedName>
</protein>
<reference evidence="1" key="1">
    <citation type="submission" date="2020-05" db="EMBL/GenBank/DDBJ databases">
        <title>Chitinophaga laudate sp. nov., isolated from a tropical peat swamp.</title>
        <authorList>
            <person name="Goh C.B.S."/>
            <person name="Lee M.S."/>
            <person name="Parimannan S."/>
            <person name="Pasbakhsh P."/>
            <person name="Yule C.M."/>
            <person name="Rajandas H."/>
            <person name="Loke S."/>
            <person name="Croft L."/>
            <person name="Tan J.B.L."/>
        </authorList>
    </citation>
    <scope>NUCLEOTIDE SEQUENCE</scope>
    <source>
        <strain evidence="1">Mgbs1</strain>
    </source>
</reference>
<dbReference type="EMBL" id="RIAR02000001">
    <property type="protein sequence ID" value="NSL86128.1"/>
    <property type="molecule type" value="Genomic_DNA"/>
</dbReference>
<proteinExistence type="predicted"/>
<organism evidence="1 2">
    <name type="scientific">Chitinophaga solisilvae</name>
    <dbReference type="NCBI Taxonomy" id="1233460"/>
    <lineage>
        <taxon>Bacteria</taxon>
        <taxon>Pseudomonadati</taxon>
        <taxon>Bacteroidota</taxon>
        <taxon>Chitinophagia</taxon>
        <taxon>Chitinophagales</taxon>
        <taxon>Chitinophagaceae</taxon>
        <taxon>Chitinophaga</taxon>
    </lineage>
</organism>
<dbReference type="OrthoDB" id="8703200at2"/>
<gene>
    <name evidence="1" type="ORF">ECE50_004745</name>
</gene>
<dbReference type="AlphaFoldDB" id="A0A3S1AXH0"/>
<dbReference type="Proteomes" id="UP000281028">
    <property type="component" value="Unassembled WGS sequence"/>
</dbReference>